<proteinExistence type="predicted"/>
<dbReference type="EMBL" id="BGZK01009155">
    <property type="protein sequence ID" value="GBP11241.1"/>
    <property type="molecule type" value="Genomic_DNA"/>
</dbReference>
<keyword evidence="3" id="KW-1185">Reference proteome</keyword>
<feature type="region of interest" description="Disordered" evidence="1">
    <location>
        <begin position="1"/>
        <end position="33"/>
    </location>
</feature>
<name>A0A4C1TD58_EUMVA</name>
<comment type="caution">
    <text evidence="2">The sequence shown here is derived from an EMBL/GenBank/DDBJ whole genome shotgun (WGS) entry which is preliminary data.</text>
</comment>
<feature type="compositionally biased region" description="Low complexity" evidence="1">
    <location>
        <begin position="21"/>
        <end position="33"/>
    </location>
</feature>
<protein>
    <submittedName>
        <fullName evidence="2">Uncharacterized protein</fullName>
    </submittedName>
</protein>
<gene>
    <name evidence="2" type="ORF">EVAR_71799_1</name>
</gene>
<evidence type="ECO:0000313" key="3">
    <source>
        <dbReference type="Proteomes" id="UP000299102"/>
    </source>
</evidence>
<dbReference type="AlphaFoldDB" id="A0A4C1TD58"/>
<organism evidence="2 3">
    <name type="scientific">Eumeta variegata</name>
    <name type="common">Bagworm moth</name>
    <name type="synonym">Eumeta japonica</name>
    <dbReference type="NCBI Taxonomy" id="151549"/>
    <lineage>
        <taxon>Eukaryota</taxon>
        <taxon>Metazoa</taxon>
        <taxon>Ecdysozoa</taxon>
        <taxon>Arthropoda</taxon>
        <taxon>Hexapoda</taxon>
        <taxon>Insecta</taxon>
        <taxon>Pterygota</taxon>
        <taxon>Neoptera</taxon>
        <taxon>Endopterygota</taxon>
        <taxon>Lepidoptera</taxon>
        <taxon>Glossata</taxon>
        <taxon>Ditrysia</taxon>
        <taxon>Tineoidea</taxon>
        <taxon>Psychidae</taxon>
        <taxon>Oiketicinae</taxon>
        <taxon>Eumeta</taxon>
    </lineage>
</organism>
<reference evidence="2 3" key="1">
    <citation type="journal article" date="2019" name="Commun. Biol.">
        <title>The bagworm genome reveals a unique fibroin gene that provides high tensile strength.</title>
        <authorList>
            <person name="Kono N."/>
            <person name="Nakamura H."/>
            <person name="Ohtoshi R."/>
            <person name="Tomita M."/>
            <person name="Numata K."/>
            <person name="Arakawa K."/>
        </authorList>
    </citation>
    <scope>NUCLEOTIDE SEQUENCE [LARGE SCALE GENOMIC DNA]</scope>
</reference>
<accession>A0A4C1TD58</accession>
<sequence length="78" mass="8534">MEDNKDYDWEENIAEPQLEDTSATLESTTSASLSSSASTTLSPILTLFPSLATSTEDVLKTMYTKTISQDPISGIYNH</sequence>
<evidence type="ECO:0000256" key="1">
    <source>
        <dbReference type="SAM" id="MobiDB-lite"/>
    </source>
</evidence>
<evidence type="ECO:0000313" key="2">
    <source>
        <dbReference type="EMBL" id="GBP11241.1"/>
    </source>
</evidence>
<dbReference type="Proteomes" id="UP000299102">
    <property type="component" value="Unassembled WGS sequence"/>
</dbReference>